<feature type="transmembrane region" description="Helical" evidence="6">
    <location>
        <begin position="366"/>
        <end position="384"/>
    </location>
</feature>
<evidence type="ECO:0000256" key="1">
    <source>
        <dbReference type="ARBA" id="ARBA00004141"/>
    </source>
</evidence>
<evidence type="ECO:0000256" key="5">
    <source>
        <dbReference type="ARBA" id="ARBA00038268"/>
    </source>
</evidence>
<feature type="transmembrane region" description="Helical" evidence="6">
    <location>
        <begin position="205"/>
        <end position="225"/>
    </location>
</feature>
<dbReference type="Proteomes" id="UP000479000">
    <property type="component" value="Unassembled WGS sequence"/>
</dbReference>
<dbReference type="GO" id="GO:0016409">
    <property type="term" value="F:palmitoyltransferase activity"/>
    <property type="evidence" value="ECO:0007669"/>
    <property type="project" value="TreeGrafter"/>
</dbReference>
<comment type="subcellular location">
    <subcellularLocation>
        <location evidence="1">Membrane</location>
        <topology evidence="1">Multi-pass membrane protein</topology>
    </subcellularLocation>
</comment>
<feature type="transmembrane region" description="Helical" evidence="6">
    <location>
        <begin position="390"/>
        <end position="411"/>
    </location>
</feature>
<organism evidence="7 8">
    <name type="scientific">Nesidiocoris tenuis</name>
    <dbReference type="NCBI Taxonomy" id="355587"/>
    <lineage>
        <taxon>Eukaryota</taxon>
        <taxon>Metazoa</taxon>
        <taxon>Ecdysozoa</taxon>
        <taxon>Arthropoda</taxon>
        <taxon>Hexapoda</taxon>
        <taxon>Insecta</taxon>
        <taxon>Pterygota</taxon>
        <taxon>Neoptera</taxon>
        <taxon>Paraneoptera</taxon>
        <taxon>Hemiptera</taxon>
        <taxon>Heteroptera</taxon>
        <taxon>Panheteroptera</taxon>
        <taxon>Cimicomorpha</taxon>
        <taxon>Miridae</taxon>
        <taxon>Dicyphina</taxon>
        <taxon>Nesidiocoris</taxon>
    </lineage>
</organism>
<dbReference type="GO" id="GO:0016020">
    <property type="term" value="C:membrane"/>
    <property type="evidence" value="ECO:0007669"/>
    <property type="project" value="UniProtKB-SubCell"/>
</dbReference>
<reference evidence="7 8" key="1">
    <citation type="submission" date="2020-02" db="EMBL/GenBank/DDBJ databases">
        <authorList>
            <person name="Ferguson B K."/>
        </authorList>
    </citation>
    <scope>NUCLEOTIDE SEQUENCE [LARGE SCALE GENOMIC DNA]</scope>
</reference>
<dbReference type="AlphaFoldDB" id="A0A6H5GVE4"/>
<evidence type="ECO:0000256" key="6">
    <source>
        <dbReference type="SAM" id="Phobius"/>
    </source>
</evidence>
<dbReference type="OrthoDB" id="420606at2759"/>
<evidence type="ECO:0000313" key="7">
    <source>
        <dbReference type="EMBL" id="CAB0008435.1"/>
    </source>
</evidence>
<gene>
    <name evidence="7" type="ORF">NTEN_LOCUS13681</name>
</gene>
<evidence type="ECO:0000313" key="8">
    <source>
        <dbReference type="Proteomes" id="UP000479000"/>
    </source>
</evidence>
<feature type="transmembrane region" description="Helical" evidence="6">
    <location>
        <begin position="16"/>
        <end position="32"/>
    </location>
</feature>
<dbReference type="PANTHER" id="PTHR13285">
    <property type="entry name" value="ACYLTRANSFERASE"/>
    <property type="match status" value="1"/>
</dbReference>
<feature type="transmembrane region" description="Helical" evidence="6">
    <location>
        <begin position="431"/>
        <end position="451"/>
    </location>
</feature>
<feature type="transmembrane region" description="Helical" evidence="6">
    <location>
        <begin position="122"/>
        <end position="138"/>
    </location>
</feature>
<comment type="similarity">
    <text evidence="5">Belongs to the membrane-bound acyltransferase family. HHAT subfamily.</text>
</comment>
<keyword evidence="3 6" id="KW-1133">Transmembrane helix</keyword>
<dbReference type="PANTHER" id="PTHR13285:SF18">
    <property type="entry name" value="PROTEIN-CYSTEINE N-PALMITOYLTRANSFERASE RASP"/>
    <property type="match status" value="1"/>
</dbReference>
<dbReference type="InterPro" id="IPR051085">
    <property type="entry name" value="MB_O-acyltransferase"/>
</dbReference>
<feature type="transmembrane region" description="Helical" evidence="6">
    <location>
        <begin position="463"/>
        <end position="482"/>
    </location>
</feature>
<feature type="transmembrane region" description="Helical" evidence="6">
    <location>
        <begin position="145"/>
        <end position="167"/>
    </location>
</feature>
<keyword evidence="8" id="KW-1185">Reference proteome</keyword>
<evidence type="ECO:0008006" key="9">
    <source>
        <dbReference type="Google" id="ProtNLM"/>
    </source>
</evidence>
<dbReference type="GO" id="GO:0005783">
    <property type="term" value="C:endoplasmic reticulum"/>
    <property type="evidence" value="ECO:0007669"/>
    <property type="project" value="TreeGrafter"/>
</dbReference>
<protein>
    <recommendedName>
        <fullName evidence="9">Protein-cysteine N-palmitoyltransferase Rasp</fullName>
    </recommendedName>
</protein>
<keyword evidence="4 6" id="KW-0472">Membrane</keyword>
<keyword evidence="2 6" id="KW-0812">Transmembrane</keyword>
<sequence>MPSNPGKLRSIPRLELGFYATVWTIAFIYSYFKVYEGGRLQALTYFNPHDFSPPLFPGLDQRDTSDYDWTLWTSLLASLAPWYVAHLVLAESIRKWEPSALPLTHTLVTLSALVVYLPPASAFVIIFVVLLFSFALLVRSASLTWIISVILLISVNVFSEYLFSTYYHSYGDISLTICCFGWFLLKCIDFTLIEIHTTGSILGKFMNLLGYSFYLPCFFLGPFVPYESFKAGLCRTYVPWTGQRFLSLVYSLARVVFWYFAFEMATHFFYCHAMHFKILQVLSLGNWALNGVGLCMAQFFLVKYTVIYGTPLAVARAELYEVPPNPKCVNRIHLYSNMWRHFDRGFYLFLMRCVYKPMCGIRKPSLLRRLAASFVSFCFVFLWHGVNRAMFVWSAMNFVGICLESLGKVFLASAPVSRLISKMNPAMVRRLEALACSPMWVMAVLSNYVFFDYDLGMATAGQLFSASGPVLLFVMFIGYCMCQMSIEMFNWDSKKSQLLFQRRR</sequence>
<evidence type="ECO:0000256" key="2">
    <source>
        <dbReference type="ARBA" id="ARBA00022692"/>
    </source>
</evidence>
<feature type="transmembrane region" description="Helical" evidence="6">
    <location>
        <begin position="173"/>
        <end position="193"/>
    </location>
</feature>
<name>A0A6H5GVE4_9HEMI</name>
<dbReference type="Pfam" id="PF03062">
    <property type="entry name" value="MBOAT"/>
    <property type="match status" value="1"/>
</dbReference>
<feature type="transmembrane region" description="Helical" evidence="6">
    <location>
        <begin position="69"/>
        <end position="88"/>
    </location>
</feature>
<accession>A0A6H5GVE4</accession>
<evidence type="ECO:0000256" key="3">
    <source>
        <dbReference type="ARBA" id="ARBA00022989"/>
    </source>
</evidence>
<dbReference type="InterPro" id="IPR004299">
    <property type="entry name" value="MBOAT_fam"/>
</dbReference>
<proteinExistence type="inferred from homology"/>
<feature type="transmembrane region" description="Helical" evidence="6">
    <location>
        <begin position="245"/>
        <end position="270"/>
    </location>
</feature>
<evidence type="ECO:0000256" key="4">
    <source>
        <dbReference type="ARBA" id="ARBA00023136"/>
    </source>
</evidence>
<dbReference type="EMBL" id="CADCXU010020461">
    <property type="protein sequence ID" value="CAB0008435.1"/>
    <property type="molecule type" value="Genomic_DNA"/>
</dbReference>